<dbReference type="Gene3D" id="3.40.190.10">
    <property type="entry name" value="Periplasmic binding protein-like II"/>
    <property type="match status" value="1"/>
</dbReference>
<reference evidence="2 3" key="1">
    <citation type="submission" date="2024-09" db="EMBL/GenBank/DDBJ databases">
        <authorList>
            <person name="Sun Q."/>
            <person name="Mori K."/>
        </authorList>
    </citation>
    <scope>NUCLEOTIDE SEQUENCE [LARGE SCALE GENOMIC DNA]</scope>
    <source>
        <strain evidence="2 3">CCM 7468</strain>
    </source>
</reference>
<organism evidence="2 3">
    <name type="scientific">Muricoccus vinaceus</name>
    <dbReference type="NCBI Taxonomy" id="424704"/>
    <lineage>
        <taxon>Bacteria</taxon>
        <taxon>Pseudomonadati</taxon>
        <taxon>Pseudomonadota</taxon>
        <taxon>Alphaproteobacteria</taxon>
        <taxon>Acetobacterales</taxon>
        <taxon>Roseomonadaceae</taxon>
        <taxon>Muricoccus</taxon>
    </lineage>
</organism>
<dbReference type="PANTHER" id="PTHR42928">
    <property type="entry name" value="TRICARBOXYLATE-BINDING PROTEIN"/>
    <property type="match status" value="1"/>
</dbReference>
<dbReference type="Pfam" id="PF03401">
    <property type="entry name" value="TctC"/>
    <property type="match status" value="1"/>
</dbReference>
<dbReference type="CDD" id="cd07012">
    <property type="entry name" value="PBP2_Bug_TTT"/>
    <property type="match status" value="1"/>
</dbReference>
<dbReference type="RefSeq" id="WP_377049308.1">
    <property type="nucleotide sequence ID" value="NZ_JBHLVZ010000003.1"/>
</dbReference>
<evidence type="ECO:0000313" key="2">
    <source>
        <dbReference type="EMBL" id="MFC0385153.1"/>
    </source>
</evidence>
<sequence>MNTNRRIMAAATVAALAAWPSRGRAQQTWPSRPLRWIVAYPPGGGSDFMARLLAQELSASLRQPVVVENRPGASGVIGADAAAKAPGDGYTVLSGDSGTLALNAALFRQLPYDPERDFAPIGTIGRLDLALVVRPDLPVRSVRELLDRARADPGRMTFASVGIGTPHHLAAELFLQRAGATGVHVAYRGAAPAVNDLLAGRVDMMFLDLPPGREFILSGRIRALAVAALEPLPLLPGVPTVAAEAGLPGFEAYAWQALVAPASTPEAIMTPMRERLLEVTGSASVQQRLAAAGITPLSSGADEVRELSRRTREVWVPLVRQLGISLDS</sequence>
<dbReference type="Gene3D" id="3.40.190.150">
    <property type="entry name" value="Bordetella uptake gene, domain 1"/>
    <property type="match status" value="1"/>
</dbReference>
<dbReference type="PANTHER" id="PTHR42928:SF5">
    <property type="entry name" value="BLR1237 PROTEIN"/>
    <property type="match status" value="1"/>
</dbReference>
<protein>
    <submittedName>
        <fullName evidence="2">Bug family tripartite tricarboxylate transporter substrate binding protein</fullName>
    </submittedName>
</protein>
<evidence type="ECO:0000256" key="1">
    <source>
        <dbReference type="ARBA" id="ARBA00006987"/>
    </source>
</evidence>
<accession>A0ABV6IRA5</accession>
<dbReference type="SUPFAM" id="SSF53850">
    <property type="entry name" value="Periplasmic binding protein-like II"/>
    <property type="match status" value="1"/>
</dbReference>
<dbReference type="PIRSF" id="PIRSF017082">
    <property type="entry name" value="YflP"/>
    <property type="match status" value="1"/>
</dbReference>
<dbReference type="Proteomes" id="UP001589789">
    <property type="component" value="Unassembled WGS sequence"/>
</dbReference>
<proteinExistence type="inferred from homology"/>
<keyword evidence="3" id="KW-1185">Reference proteome</keyword>
<comment type="caution">
    <text evidence="2">The sequence shown here is derived from an EMBL/GenBank/DDBJ whole genome shotgun (WGS) entry which is preliminary data.</text>
</comment>
<evidence type="ECO:0000313" key="3">
    <source>
        <dbReference type="Proteomes" id="UP001589789"/>
    </source>
</evidence>
<name>A0ABV6IRA5_9PROT</name>
<dbReference type="InterPro" id="IPR042100">
    <property type="entry name" value="Bug_dom1"/>
</dbReference>
<dbReference type="EMBL" id="JBHLVZ010000003">
    <property type="protein sequence ID" value="MFC0385153.1"/>
    <property type="molecule type" value="Genomic_DNA"/>
</dbReference>
<gene>
    <name evidence="2" type="ORF">ACFFIC_06250</name>
</gene>
<comment type="similarity">
    <text evidence="1">Belongs to the UPF0065 (bug) family.</text>
</comment>
<dbReference type="InterPro" id="IPR005064">
    <property type="entry name" value="BUG"/>
</dbReference>